<dbReference type="InterPro" id="IPR045128">
    <property type="entry name" value="PI31-like"/>
</dbReference>
<comment type="similarity">
    <text evidence="3">Belongs to the proteasome inhibitor PI31 family.</text>
</comment>
<dbReference type="Proteomes" id="UP001412239">
    <property type="component" value="Unassembled WGS sequence"/>
</dbReference>
<protein>
    <submittedName>
        <fullName evidence="14">Uncharacterized protein</fullName>
    </submittedName>
</protein>
<sequence length="375" mass="39072">MAEIPFSPPTVLNIVKASFPQGPGTAPPLKSPYDAAAIFIHACMLSVGFRLVGLSEDDNLETPIEGSDPKPLPQNWNAAPGSYGFRYAHSQSSLQYLVKVNRLGNKAVVMGLGIGDDKTTSFDIVVKDFLSESFFPYSAGNGVAKLEDGFISASRAQDLANLVKINIVQKLVPGLHKPGYEEDRGGESSTRQETQQPRRRSGEFGPPSFPRPYGGPGFGPQPGRSPVPAGGERPPGFDDEYEILQPPRGSGGYGMGPGGRNPLSIGEDDLNPPGLGRNPPLVGPFFGQGPGWSEPGPSGMHPGPDHPMFGGGGGGIPDPRFPPGARYDPVGPGDVPQGGLRGPRGPFGPGGTGGPPGFRGGPPNPFSSFGDGDFL</sequence>
<feature type="compositionally biased region" description="Low complexity" evidence="11">
    <location>
        <begin position="299"/>
        <end position="308"/>
    </location>
</feature>
<evidence type="ECO:0000256" key="6">
    <source>
        <dbReference type="ARBA" id="ARBA00022553"/>
    </source>
</evidence>
<accession>A0A292Q5Z3</accession>
<feature type="compositionally biased region" description="Gly residues" evidence="11">
    <location>
        <begin position="339"/>
        <end position="360"/>
    </location>
</feature>
<dbReference type="PANTHER" id="PTHR13266:SF1">
    <property type="entry name" value="PROTEASOME INHIBITOR PI31 SUBUNIT"/>
    <property type="match status" value="1"/>
</dbReference>
<name>A0A292Q5Z3_9PEZI</name>
<dbReference type="PANTHER" id="PTHR13266">
    <property type="entry name" value="PROTEASOME INHIBITOR"/>
    <property type="match status" value="1"/>
</dbReference>
<feature type="domain" description="PI31 proteasome regulator C-terminal" evidence="12">
    <location>
        <begin position="265"/>
        <end position="332"/>
    </location>
</feature>
<evidence type="ECO:0000256" key="3">
    <source>
        <dbReference type="ARBA" id="ARBA00006405"/>
    </source>
</evidence>
<comment type="subcellular location">
    <subcellularLocation>
        <location evidence="2">Cytoplasm</location>
    </subcellularLocation>
    <subcellularLocation>
        <location evidence="1">Endoplasmic reticulum</location>
    </subcellularLocation>
</comment>
<dbReference type="GO" id="GO:0070628">
    <property type="term" value="F:proteasome binding"/>
    <property type="evidence" value="ECO:0007669"/>
    <property type="project" value="InterPro"/>
</dbReference>
<evidence type="ECO:0000256" key="8">
    <source>
        <dbReference type="ARBA" id="ARBA00022942"/>
    </source>
</evidence>
<organism evidence="14 15">
    <name type="scientific">Tuber aestivum</name>
    <name type="common">summer truffle</name>
    <dbReference type="NCBI Taxonomy" id="59557"/>
    <lineage>
        <taxon>Eukaryota</taxon>
        <taxon>Fungi</taxon>
        <taxon>Dikarya</taxon>
        <taxon>Ascomycota</taxon>
        <taxon>Pezizomycotina</taxon>
        <taxon>Pezizomycetes</taxon>
        <taxon>Pezizales</taxon>
        <taxon>Tuberaceae</taxon>
        <taxon>Tuber</taxon>
    </lineage>
</organism>
<feature type="compositionally biased region" description="Low complexity" evidence="11">
    <location>
        <begin position="271"/>
        <end position="284"/>
    </location>
</feature>
<keyword evidence="5" id="KW-0963">Cytoplasm</keyword>
<dbReference type="Gene3D" id="3.40.1000.30">
    <property type="match status" value="1"/>
</dbReference>
<feature type="region of interest" description="Disordered" evidence="11">
    <location>
        <begin position="176"/>
        <end position="375"/>
    </location>
</feature>
<evidence type="ECO:0000259" key="13">
    <source>
        <dbReference type="Pfam" id="PF11566"/>
    </source>
</evidence>
<dbReference type="GO" id="GO:0000502">
    <property type="term" value="C:proteasome complex"/>
    <property type="evidence" value="ECO:0007669"/>
    <property type="project" value="UniProtKB-KW"/>
</dbReference>
<evidence type="ECO:0000313" key="15">
    <source>
        <dbReference type="Proteomes" id="UP001412239"/>
    </source>
</evidence>
<keyword evidence="7" id="KW-0256">Endoplasmic reticulum</keyword>
<dbReference type="EMBL" id="LN890960">
    <property type="protein sequence ID" value="CUS14338.1"/>
    <property type="molecule type" value="Genomic_DNA"/>
</dbReference>
<dbReference type="Pfam" id="PF08577">
    <property type="entry name" value="PI31_Prot_C"/>
    <property type="match status" value="1"/>
</dbReference>
<dbReference type="AlphaFoldDB" id="A0A292Q5Z3"/>
<dbReference type="GO" id="GO:0043161">
    <property type="term" value="P:proteasome-mediated ubiquitin-dependent protein catabolic process"/>
    <property type="evidence" value="ECO:0007669"/>
    <property type="project" value="InterPro"/>
</dbReference>
<dbReference type="GO" id="GO:0005783">
    <property type="term" value="C:endoplasmic reticulum"/>
    <property type="evidence" value="ECO:0007669"/>
    <property type="project" value="UniProtKB-SubCell"/>
</dbReference>
<evidence type="ECO:0000313" key="14">
    <source>
        <dbReference type="EMBL" id="CUS14338.1"/>
    </source>
</evidence>
<proteinExistence type="inferred from homology"/>
<feature type="compositionally biased region" description="Low complexity" evidence="11">
    <location>
        <begin position="328"/>
        <end position="338"/>
    </location>
</feature>
<feature type="domain" description="PI31 proteasome regulator N-terminal" evidence="13">
    <location>
        <begin position="26"/>
        <end position="177"/>
    </location>
</feature>
<evidence type="ECO:0000256" key="5">
    <source>
        <dbReference type="ARBA" id="ARBA00022490"/>
    </source>
</evidence>
<evidence type="ECO:0000256" key="7">
    <source>
        <dbReference type="ARBA" id="ARBA00022824"/>
    </source>
</evidence>
<dbReference type="GO" id="GO:0004866">
    <property type="term" value="F:endopeptidase inhibitor activity"/>
    <property type="evidence" value="ECO:0007669"/>
    <property type="project" value="InterPro"/>
</dbReference>
<evidence type="ECO:0000256" key="10">
    <source>
        <dbReference type="ARBA" id="ARBA00024805"/>
    </source>
</evidence>
<gene>
    <name evidence="14" type="ORF">GSTUAT00001628001</name>
</gene>
<dbReference type="Pfam" id="PF11566">
    <property type="entry name" value="PI31_Prot_N"/>
    <property type="match status" value="1"/>
</dbReference>
<feature type="compositionally biased region" description="Gly residues" evidence="11">
    <location>
        <begin position="249"/>
        <end position="259"/>
    </location>
</feature>
<keyword evidence="9" id="KW-0007">Acetylation</keyword>
<evidence type="ECO:0000256" key="4">
    <source>
        <dbReference type="ARBA" id="ARBA00022481"/>
    </source>
</evidence>
<dbReference type="InterPro" id="IPR021625">
    <property type="entry name" value="PI31_Prot_N"/>
</dbReference>
<evidence type="ECO:0000256" key="1">
    <source>
        <dbReference type="ARBA" id="ARBA00004240"/>
    </source>
</evidence>
<dbReference type="InterPro" id="IPR013886">
    <property type="entry name" value="PI31_Prot_C"/>
</dbReference>
<reference evidence="14" key="1">
    <citation type="submission" date="2015-10" db="EMBL/GenBank/DDBJ databases">
        <authorList>
            <person name="Regsiter A."/>
            <person name="william w."/>
        </authorList>
    </citation>
    <scope>NUCLEOTIDE SEQUENCE</scope>
    <source>
        <strain evidence="14">Montdore</strain>
    </source>
</reference>
<keyword evidence="8" id="KW-0647">Proteasome</keyword>
<comment type="function">
    <text evidence="10">Plays an important role in control of proteasome function. Inhibits the hydrolysis of protein and peptide substrates by the 20S proteasome. Also inhibits the activation of the proteasome by the proteasome regulatory proteins PA700 and PA28.</text>
</comment>
<keyword evidence="4" id="KW-0488">Methylation</keyword>
<keyword evidence="6" id="KW-0597">Phosphoprotein</keyword>
<keyword evidence="15" id="KW-1185">Reference proteome</keyword>
<evidence type="ECO:0000256" key="11">
    <source>
        <dbReference type="SAM" id="MobiDB-lite"/>
    </source>
</evidence>
<feature type="compositionally biased region" description="Low complexity" evidence="11">
    <location>
        <begin position="366"/>
        <end position="375"/>
    </location>
</feature>
<evidence type="ECO:0000259" key="12">
    <source>
        <dbReference type="Pfam" id="PF08577"/>
    </source>
</evidence>
<evidence type="ECO:0000256" key="2">
    <source>
        <dbReference type="ARBA" id="ARBA00004496"/>
    </source>
</evidence>
<evidence type="ECO:0000256" key="9">
    <source>
        <dbReference type="ARBA" id="ARBA00022990"/>
    </source>
</evidence>